<comment type="caution">
    <text evidence="2">The sequence shown here is derived from an EMBL/GenBank/DDBJ whole genome shotgun (WGS) entry which is preliminary data.</text>
</comment>
<organism evidence="2 3">
    <name type="scientific">Ambispora gerdemannii</name>
    <dbReference type="NCBI Taxonomy" id="144530"/>
    <lineage>
        <taxon>Eukaryota</taxon>
        <taxon>Fungi</taxon>
        <taxon>Fungi incertae sedis</taxon>
        <taxon>Mucoromycota</taxon>
        <taxon>Glomeromycotina</taxon>
        <taxon>Glomeromycetes</taxon>
        <taxon>Archaeosporales</taxon>
        <taxon>Ambisporaceae</taxon>
        <taxon>Ambispora</taxon>
    </lineage>
</organism>
<evidence type="ECO:0000313" key="2">
    <source>
        <dbReference type="EMBL" id="CAG8610358.1"/>
    </source>
</evidence>
<protein>
    <submittedName>
        <fullName evidence="2">192_t:CDS:1</fullName>
    </submittedName>
</protein>
<reference evidence="2" key="1">
    <citation type="submission" date="2021-06" db="EMBL/GenBank/DDBJ databases">
        <authorList>
            <person name="Kallberg Y."/>
            <person name="Tangrot J."/>
            <person name="Rosling A."/>
        </authorList>
    </citation>
    <scope>NUCLEOTIDE SEQUENCE</scope>
    <source>
        <strain evidence="2">MT106</strain>
    </source>
</reference>
<dbReference type="AlphaFoldDB" id="A0A9N9CNP5"/>
<dbReference type="CDD" id="cd09917">
    <property type="entry name" value="F-box_SF"/>
    <property type="match status" value="1"/>
</dbReference>
<name>A0A9N9CNP5_9GLOM</name>
<evidence type="ECO:0000313" key="3">
    <source>
        <dbReference type="Proteomes" id="UP000789831"/>
    </source>
</evidence>
<gene>
    <name evidence="2" type="ORF">AGERDE_LOCUS9561</name>
</gene>
<dbReference type="Pfam" id="PF12937">
    <property type="entry name" value="F-box-like"/>
    <property type="match status" value="1"/>
</dbReference>
<feature type="domain" description="F-box" evidence="1">
    <location>
        <begin position="36"/>
        <end position="71"/>
    </location>
</feature>
<dbReference type="InterPro" id="IPR036047">
    <property type="entry name" value="F-box-like_dom_sf"/>
</dbReference>
<proteinExistence type="predicted"/>
<dbReference type="EMBL" id="CAJVPL010002438">
    <property type="protein sequence ID" value="CAG8610358.1"/>
    <property type="molecule type" value="Genomic_DNA"/>
</dbReference>
<evidence type="ECO:0000259" key="1">
    <source>
        <dbReference type="Pfam" id="PF12937"/>
    </source>
</evidence>
<feature type="non-terminal residue" evidence="2">
    <location>
        <position position="342"/>
    </location>
</feature>
<dbReference type="SUPFAM" id="SSF81383">
    <property type="entry name" value="F-box domain"/>
    <property type="match status" value="1"/>
</dbReference>
<keyword evidence="3" id="KW-1185">Reference proteome</keyword>
<accession>A0A9N9CNP5</accession>
<sequence length="342" mass="39473">MFDILHNRFNFAAIDRRFVISTATETETVQSALVADVITEILENLSARDLLSALLVSREWCQVAVPMYWKAPFSYTKKRSMAALKIYELFLERGSSTLLGTKEDSTRGAVQETPLYDYPLFLKELNYTNLLELGESVEAILQILQMLTNRGIRLNTFVMDNTGTNSEIFYGIWTAPRYAPIFSSLIHVEIHTPFLKNNVMKTLANNCTRLSHLDINLYDNSSNRVIETFYYLKKLLSLQQCPLNLRLVFPNGPGKMLMNTLQSQQLESFKRLELVKWNFNGCEWRWLKMCPNLTEFAITSPPQTQVSDILGTIYENYRLKLSKNYKITTAHWHFDKDDGVSS</sequence>
<dbReference type="Gene3D" id="1.20.1280.50">
    <property type="match status" value="1"/>
</dbReference>
<dbReference type="OrthoDB" id="2370376at2759"/>
<dbReference type="InterPro" id="IPR001810">
    <property type="entry name" value="F-box_dom"/>
</dbReference>
<dbReference type="Proteomes" id="UP000789831">
    <property type="component" value="Unassembled WGS sequence"/>
</dbReference>